<accession>A0A9J6P005</accession>
<dbReference type="AlphaFoldDB" id="A0A9J6P005"/>
<keyword evidence="3" id="KW-0812">Transmembrane</keyword>
<reference evidence="7" key="1">
    <citation type="journal article" date="2021" name="mSystems">
        <title>Bacteria and Archaea Synergistically Convert Glycine Betaine to Biogenic Methane in the Formosa Cold Seep of the South China Sea.</title>
        <authorList>
            <person name="Li L."/>
            <person name="Zhang W."/>
            <person name="Zhang S."/>
            <person name="Song L."/>
            <person name="Sun Q."/>
            <person name="Zhang H."/>
            <person name="Xiang H."/>
            <person name="Dong X."/>
        </authorList>
    </citation>
    <scope>NUCLEOTIDE SEQUENCE</scope>
    <source>
        <strain evidence="7">ZWT</strain>
    </source>
</reference>
<keyword evidence="4" id="KW-1133">Transmembrane helix</keyword>
<comment type="similarity">
    <text evidence="2">Belongs to the band 7/mec-2 family.</text>
</comment>
<dbReference type="PANTHER" id="PTHR43327">
    <property type="entry name" value="STOMATIN-LIKE PROTEIN 2, MITOCHONDRIAL"/>
    <property type="match status" value="1"/>
</dbReference>
<dbReference type="GO" id="GO:0098552">
    <property type="term" value="C:side of membrane"/>
    <property type="evidence" value="ECO:0007669"/>
    <property type="project" value="UniProtKB-ARBA"/>
</dbReference>
<proteinExistence type="inferred from homology"/>
<feature type="domain" description="Band 7" evidence="6">
    <location>
        <begin position="17"/>
        <end position="175"/>
    </location>
</feature>
<evidence type="ECO:0000256" key="3">
    <source>
        <dbReference type="ARBA" id="ARBA00022692"/>
    </source>
</evidence>
<evidence type="ECO:0000256" key="5">
    <source>
        <dbReference type="ARBA" id="ARBA00023136"/>
    </source>
</evidence>
<dbReference type="RefSeq" id="WP_250858881.1">
    <property type="nucleotide sequence ID" value="NZ_JAGSOJ010000002.1"/>
</dbReference>
<organism evidence="7 8">
    <name type="scientific">Oceanirhabdus seepicola</name>
    <dbReference type="NCBI Taxonomy" id="2828781"/>
    <lineage>
        <taxon>Bacteria</taxon>
        <taxon>Bacillati</taxon>
        <taxon>Bacillota</taxon>
        <taxon>Clostridia</taxon>
        <taxon>Eubacteriales</taxon>
        <taxon>Clostridiaceae</taxon>
        <taxon>Oceanirhabdus</taxon>
    </lineage>
</organism>
<dbReference type="PRINTS" id="PR00721">
    <property type="entry name" value="STOMATIN"/>
</dbReference>
<evidence type="ECO:0000256" key="1">
    <source>
        <dbReference type="ARBA" id="ARBA00004167"/>
    </source>
</evidence>
<evidence type="ECO:0000313" key="8">
    <source>
        <dbReference type="Proteomes" id="UP001056429"/>
    </source>
</evidence>
<dbReference type="CDD" id="cd08829">
    <property type="entry name" value="SPFH_paraslipin"/>
    <property type="match status" value="1"/>
</dbReference>
<evidence type="ECO:0000259" key="6">
    <source>
        <dbReference type="SMART" id="SM00244"/>
    </source>
</evidence>
<dbReference type="GO" id="GO:0005886">
    <property type="term" value="C:plasma membrane"/>
    <property type="evidence" value="ECO:0007669"/>
    <property type="project" value="UniProtKB-ARBA"/>
</dbReference>
<dbReference type="EMBL" id="JAGSOJ010000002">
    <property type="protein sequence ID" value="MCM1989859.1"/>
    <property type="molecule type" value="Genomic_DNA"/>
</dbReference>
<comment type="caution">
    <text evidence="7">The sequence shown here is derived from an EMBL/GenBank/DDBJ whole genome shotgun (WGS) entry which is preliminary data.</text>
</comment>
<keyword evidence="8" id="KW-1185">Reference proteome</keyword>
<dbReference type="InterPro" id="IPR050710">
    <property type="entry name" value="Band7/mec-2_domain"/>
</dbReference>
<dbReference type="InterPro" id="IPR018080">
    <property type="entry name" value="Band_7/stomatin-like_CS"/>
</dbReference>
<gene>
    <name evidence="7" type="ORF">KDK92_08915</name>
</gene>
<protein>
    <submittedName>
        <fullName evidence="7">SPFH/Band 7/PHB domain protein</fullName>
    </submittedName>
</protein>
<name>A0A9J6P005_9CLOT</name>
<dbReference type="PROSITE" id="PS01270">
    <property type="entry name" value="BAND_7"/>
    <property type="match status" value="1"/>
</dbReference>
<dbReference type="PANTHER" id="PTHR43327:SF10">
    <property type="entry name" value="STOMATIN-LIKE PROTEIN 2, MITOCHONDRIAL"/>
    <property type="match status" value="1"/>
</dbReference>
<evidence type="ECO:0000256" key="4">
    <source>
        <dbReference type="ARBA" id="ARBA00022989"/>
    </source>
</evidence>
<dbReference type="Gene3D" id="3.30.479.30">
    <property type="entry name" value="Band 7 domain"/>
    <property type="match status" value="1"/>
</dbReference>
<dbReference type="Pfam" id="PF01145">
    <property type="entry name" value="Band_7"/>
    <property type="match status" value="1"/>
</dbReference>
<evidence type="ECO:0000256" key="2">
    <source>
        <dbReference type="ARBA" id="ARBA00008164"/>
    </source>
</evidence>
<dbReference type="Proteomes" id="UP001056429">
    <property type="component" value="Unassembled WGS sequence"/>
</dbReference>
<evidence type="ECO:0000313" key="7">
    <source>
        <dbReference type="EMBL" id="MCM1989859.1"/>
    </source>
</evidence>
<dbReference type="SUPFAM" id="SSF117892">
    <property type="entry name" value="Band 7/SPFH domain"/>
    <property type="match status" value="1"/>
</dbReference>
<reference evidence="7" key="2">
    <citation type="submission" date="2021-04" db="EMBL/GenBank/DDBJ databases">
        <authorList>
            <person name="Dong X."/>
        </authorList>
    </citation>
    <scope>NUCLEOTIDE SEQUENCE</scope>
    <source>
        <strain evidence="7">ZWT</strain>
    </source>
</reference>
<keyword evidence="5" id="KW-0472">Membrane</keyword>
<sequence length="301" mass="33397">MPVVIGIIVLVFVLVIANIRIVPQSVAFVIERLGTYHTTWDAGIHVKFPFIDRVARKTSLKEKVNDFPPQPVITKDNVTMEINTVVFHQITDPKLNTYGIDNPIAAIENLTATTLRNVIGEIELDATLTSRETINTRLRSVLDEATDAWGIKVTRVELKDIIPPTDIVEAMQKQMVAERARREAILKAEGEKKSAILKAEGHKESVILEAEAEKESMLLRAEAQKQRAIKVAEGEAQAIKIINEAKPSAEVLKLRGLETFVKVADGKSTKLIIPSEIQNLTSLLSVAKESVSEIKEKEINK</sequence>
<dbReference type="InterPro" id="IPR001972">
    <property type="entry name" value="Stomatin_HflK_fam"/>
</dbReference>
<comment type="subcellular location">
    <subcellularLocation>
        <location evidence="1">Membrane</location>
        <topology evidence="1">Single-pass membrane protein</topology>
    </subcellularLocation>
</comment>
<dbReference type="SMART" id="SM00244">
    <property type="entry name" value="PHB"/>
    <property type="match status" value="1"/>
</dbReference>
<dbReference type="InterPro" id="IPR036013">
    <property type="entry name" value="Band_7/SPFH_dom_sf"/>
</dbReference>
<dbReference type="FunFam" id="3.30.479.30:FF:000004">
    <property type="entry name" value="Putative membrane protease family, stomatin"/>
    <property type="match status" value="1"/>
</dbReference>
<dbReference type="InterPro" id="IPR001107">
    <property type="entry name" value="Band_7"/>
</dbReference>